<evidence type="ECO:0000313" key="1">
    <source>
        <dbReference type="EMBL" id="MBT1706568.1"/>
    </source>
</evidence>
<proteinExistence type="predicted"/>
<evidence type="ECO:0008006" key="3">
    <source>
        <dbReference type="Google" id="ProtNLM"/>
    </source>
</evidence>
<reference evidence="1 2" key="1">
    <citation type="submission" date="2021-05" db="EMBL/GenBank/DDBJ databases">
        <title>A Polyphasic approach of four new species of the genus Ohtaekwangia: Ohtaekwangia histidinii sp. nov., Ohtaekwangia cretensis sp. nov., Ohtaekwangia indiensis sp. nov., Ohtaekwangia reichenbachii sp. nov. from diverse environment.</title>
        <authorList>
            <person name="Octaviana S."/>
        </authorList>
    </citation>
    <scope>NUCLEOTIDE SEQUENCE [LARGE SCALE GENOMIC DNA]</scope>
    <source>
        <strain evidence="1 2">PWU20</strain>
    </source>
</reference>
<name>A0ABS5VZR4_9BACT</name>
<dbReference type="SUPFAM" id="SSF63829">
    <property type="entry name" value="Calcium-dependent phosphotriesterase"/>
    <property type="match status" value="1"/>
</dbReference>
<evidence type="ECO:0000313" key="2">
    <source>
        <dbReference type="Proteomes" id="UP000772618"/>
    </source>
</evidence>
<keyword evidence="2" id="KW-1185">Reference proteome</keyword>
<dbReference type="Pfam" id="PF07494">
    <property type="entry name" value="Reg_prop"/>
    <property type="match status" value="2"/>
</dbReference>
<dbReference type="InterPro" id="IPR011110">
    <property type="entry name" value="Reg_prop"/>
</dbReference>
<accession>A0ABS5VZR4</accession>
<gene>
    <name evidence="1" type="ORF">KK060_25070</name>
</gene>
<dbReference type="RefSeq" id="WP_254158014.1">
    <property type="nucleotide sequence ID" value="NZ_JAHESD010000167.1"/>
</dbReference>
<feature type="non-terminal residue" evidence="1">
    <location>
        <position position="103"/>
    </location>
</feature>
<protein>
    <recommendedName>
        <fullName evidence="3">Hybrid sensor histidine kinase/response regulator</fullName>
    </recommendedName>
</protein>
<dbReference type="Gene3D" id="2.130.10.10">
    <property type="entry name" value="YVTN repeat-like/Quinoprotein amine dehydrogenase"/>
    <property type="match status" value="1"/>
</dbReference>
<comment type="caution">
    <text evidence="1">The sequence shown here is derived from an EMBL/GenBank/DDBJ whole genome shotgun (WGS) entry which is preliminary data.</text>
</comment>
<dbReference type="EMBL" id="JAHESD010000167">
    <property type="protein sequence ID" value="MBT1706568.1"/>
    <property type="molecule type" value="Genomic_DNA"/>
</dbReference>
<dbReference type="InterPro" id="IPR015943">
    <property type="entry name" value="WD40/YVTN_repeat-like_dom_sf"/>
</dbReference>
<organism evidence="1 2">
    <name type="scientific">Chryseosolibacter indicus</name>
    <dbReference type="NCBI Taxonomy" id="2782351"/>
    <lineage>
        <taxon>Bacteria</taxon>
        <taxon>Pseudomonadati</taxon>
        <taxon>Bacteroidota</taxon>
        <taxon>Cytophagia</taxon>
        <taxon>Cytophagales</taxon>
        <taxon>Chryseotaleaceae</taxon>
        <taxon>Chryseosolibacter</taxon>
    </lineage>
</organism>
<feature type="non-terminal residue" evidence="1">
    <location>
        <position position="1"/>
    </location>
</feature>
<sequence length="103" mass="11832">NIYRFQLYQHSNTKPQSLPFNDINAFAEDTKGNIWIGTNGGGLIYFDRKNEKFTQYKNNPFNSNSLSNNVIVSLLMDRSGVLWIGRIMEGWILSMAKTLNIIN</sequence>
<dbReference type="Proteomes" id="UP000772618">
    <property type="component" value="Unassembled WGS sequence"/>
</dbReference>